<dbReference type="PANTHER" id="PTHR24559:SF444">
    <property type="entry name" value="REVERSE TRANSCRIPTASE DOMAIN-CONTAINING PROTEIN"/>
    <property type="match status" value="1"/>
</dbReference>
<proteinExistence type="predicted"/>
<dbReference type="PANTHER" id="PTHR24559">
    <property type="entry name" value="TRANSPOSON TY3-I GAG-POL POLYPROTEIN"/>
    <property type="match status" value="1"/>
</dbReference>
<dbReference type="Pfam" id="PF00078">
    <property type="entry name" value="RVT_1"/>
    <property type="match status" value="1"/>
</dbReference>
<dbReference type="CDD" id="cd01647">
    <property type="entry name" value="RT_LTR"/>
    <property type="match status" value="1"/>
</dbReference>
<feature type="domain" description="Reverse transcriptase" evidence="1">
    <location>
        <begin position="142"/>
        <end position="200"/>
    </location>
</feature>
<dbReference type="EMBL" id="JBBPBN010000062">
    <property type="protein sequence ID" value="KAK8986844.1"/>
    <property type="molecule type" value="Genomic_DNA"/>
</dbReference>
<reference evidence="2 3" key="1">
    <citation type="journal article" date="2024" name="G3 (Bethesda)">
        <title>Genome assembly of Hibiscus sabdariffa L. provides insights into metabolisms of medicinal natural products.</title>
        <authorList>
            <person name="Kim T."/>
        </authorList>
    </citation>
    <scope>NUCLEOTIDE SEQUENCE [LARGE SCALE GENOMIC DNA]</scope>
    <source>
        <strain evidence="2">TK-2024</strain>
        <tissue evidence="2">Old leaves</tissue>
    </source>
</reference>
<dbReference type="InterPro" id="IPR043128">
    <property type="entry name" value="Rev_trsase/Diguanyl_cyclase"/>
</dbReference>
<dbReference type="Gene3D" id="3.30.70.270">
    <property type="match status" value="1"/>
</dbReference>
<protein>
    <recommendedName>
        <fullName evidence="1">Reverse transcriptase domain-containing protein</fullName>
    </recommendedName>
</protein>
<name>A0ABR2PEL9_9ROSI</name>
<dbReference type="InterPro" id="IPR043502">
    <property type="entry name" value="DNA/RNA_pol_sf"/>
</dbReference>
<sequence length="201" mass="23391">MASASPRLMLVIYAVRLITTSRIVPVILIRCLPAHRLTLAIHFLLETEVLTKQNRVIRTEEREEHLNPLLVLRNPGLQDELITSRGEMRGSLPMHCRLVSITPYRMASVELKELQKQLQELQDKGFIQPSSSPWGYLVLFVKKTYGSMRLCIDYKQLNKVTIKNRYPLPRIEDLFDQPKNASVFSKIDLRSGYYQMRVHEE</sequence>
<dbReference type="InterPro" id="IPR053134">
    <property type="entry name" value="RNA-dir_DNA_polymerase"/>
</dbReference>
<dbReference type="SUPFAM" id="SSF56672">
    <property type="entry name" value="DNA/RNA polymerases"/>
    <property type="match status" value="1"/>
</dbReference>
<evidence type="ECO:0000259" key="1">
    <source>
        <dbReference type="Pfam" id="PF00078"/>
    </source>
</evidence>
<evidence type="ECO:0000313" key="3">
    <source>
        <dbReference type="Proteomes" id="UP001396334"/>
    </source>
</evidence>
<gene>
    <name evidence="2" type="ORF">V6N11_037770</name>
</gene>
<evidence type="ECO:0000313" key="2">
    <source>
        <dbReference type="EMBL" id="KAK8986844.1"/>
    </source>
</evidence>
<accession>A0ABR2PEL9</accession>
<dbReference type="Proteomes" id="UP001396334">
    <property type="component" value="Unassembled WGS sequence"/>
</dbReference>
<dbReference type="InterPro" id="IPR000477">
    <property type="entry name" value="RT_dom"/>
</dbReference>
<organism evidence="2 3">
    <name type="scientific">Hibiscus sabdariffa</name>
    <name type="common">roselle</name>
    <dbReference type="NCBI Taxonomy" id="183260"/>
    <lineage>
        <taxon>Eukaryota</taxon>
        <taxon>Viridiplantae</taxon>
        <taxon>Streptophyta</taxon>
        <taxon>Embryophyta</taxon>
        <taxon>Tracheophyta</taxon>
        <taxon>Spermatophyta</taxon>
        <taxon>Magnoliopsida</taxon>
        <taxon>eudicotyledons</taxon>
        <taxon>Gunneridae</taxon>
        <taxon>Pentapetalae</taxon>
        <taxon>rosids</taxon>
        <taxon>malvids</taxon>
        <taxon>Malvales</taxon>
        <taxon>Malvaceae</taxon>
        <taxon>Malvoideae</taxon>
        <taxon>Hibiscus</taxon>
    </lineage>
</organism>
<dbReference type="Gene3D" id="3.10.10.10">
    <property type="entry name" value="HIV Type 1 Reverse Transcriptase, subunit A, domain 1"/>
    <property type="match status" value="1"/>
</dbReference>
<comment type="caution">
    <text evidence="2">The sequence shown here is derived from an EMBL/GenBank/DDBJ whole genome shotgun (WGS) entry which is preliminary data.</text>
</comment>
<keyword evidence="3" id="KW-1185">Reference proteome</keyword>